<dbReference type="Proteomes" id="UP000077701">
    <property type="component" value="Unassembled WGS sequence"/>
</dbReference>
<proteinExistence type="predicted"/>
<evidence type="ECO:0000313" key="4">
    <source>
        <dbReference type="Proteomes" id="UP000077701"/>
    </source>
</evidence>
<keyword evidence="2" id="KW-0472">Membrane</keyword>
<feature type="compositionally biased region" description="Basic and acidic residues" evidence="1">
    <location>
        <begin position="32"/>
        <end position="43"/>
    </location>
</feature>
<dbReference type="RefSeq" id="WP_068899151.1">
    <property type="nucleotide sequence ID" value="NZ_BDCX01000010.1"/>
</dbReference>
<evidence type="ECO:0000256" key="2">
    <source>
        <dbReference type="SAM" id="Phobius"/>
    </source>
</evidence>
<dbReference type="EMBL" id="BDCX01000010">
    <property type="protein sequence ID" value="GAT68530.1"/>
    <property type="molecule type" value="Genomic_DNA"/>
</dbReference>
<dbReference type="AlphaFoldDB" id="A0A171DHM1"/>
<organism evidence="3 4">
    <name type="scientific">Planomonospora sphaerica</name>
    <dbReference type="NCBI Taxonomy" id="161355"/>
    <lineage>
        <taxon>Bacteria</taxon>
        <taxon>Bacillati</taxon>
        <taxon>Actinomycetota</taxon>
        <taxon>Actinomycetes</taxon>
        <taxon>Streptosporangiales</taxon>
        <taxon>Streptosporangiaceae</taxon>
        <taxon>Planomonospora</taxon>
    </lineage>
</organism>
<reference evidence="4" key="2">
    <citation type="submission" date="2016-04" db="EMBL/GenBank/DDBJ databases">
        <title>Planomonospora sphaerica JCM9374 whole genome shotgun sequence.</title>
        <authorList>
            <person name="Suzuki T."/>
            <person name="Dohra H."/>
            <person name="Kodani S."/>
        </authorList>
    </citation>
    <scope>NUCLEOTIDE SEQUENCE [LARGE SCALE GENOMIC DNA]</scope>
    <source>
        <strain evidence="4">JCM 9374</strain>
    </source>
</reference>
<sequence>MREHRSPHSAARQEQAEETSRAPRHRRRAGGRARDGLPRHAGGDPRPGPLRRAVASARRFWPRSLLAVLLLLVVGVVVFTRAGDDAVVLKFYDAAGKGTELTGEAVKKVMHGSGGSDSDALLDPATLEVVREWPLYAEGSPGRWRFDVPGRAVAFAVNWPTSRGYSTVVVDNGGTGFTGRGTVVFNLQAALDARRRLDAALAVRGGYRRSAEFERAYAAAAAELDRARAAASDAERGRSGQRALDALHTANDLMLSEYGPASAAARGAETWTGLTVTEVAGHRGRPELARWLTGPDGWVRIVFEPDEDRGDPEHYRAAVQAARAAGLRVLGQPLDSAFARENTRAAYLARMKAYVDAYPEIEAWEVGNEVNGCWVDGGCRGQRPVADDDRITNKVADAAAYVRAARPQAKVVVTLYWQLGTDAARWSVFTWARENLPASVRKDVDVVALSVYAEDAPLGLAFDQVMNALHAEFPEQRIALGELGYWSADTTKAYWAFDAADTAAARRALAGHYYAAALGYEWSLGGGFWWYFVQEVPGDAGLQNAIRGVSGRLNGS</sequence>
<keyword evidence="4" id="KW-1185">Reference proteome</keyword>
<feature type="transmembrane region" description="Helical" evidence="2">
    <location>
        <begin position="60"/>
        <end position="80"/>
    </location>
</feature>
<protein>
    <submittedName>
        <fullName evidence="3">Tat pathway signal sequence</fullName>
    </submittedName>
</protein>
<dbReference type="STRING" id="161355.PS9374_04195"/>
<dbReference type="InterPro" id="IPR017853">
    <property type="entry name" value="GH"/>
</dbReference>
<keyword evidence="2" id="KW-0812">Transmembrane</keyword>
<keyword evidence="2" id="KW-1133">Transmembrane helix</keyword>
<dbReference type="OrthoDB" id="5538531at2"/>
<feature type="compositionally biased region" description="Basic residues" evidence="1">
    <location>
        <begin position="22"/>
        <end position="31"/>
    </location>
</feature>
<accession>A0A171DHM1</accession>
<dbReference type="SUPFAM" id="SSF51445">
    <property type="entry name" value="(Trans)glycosidases"/>
    <property type="match status" value="1"/>
</dbReference>
<dbReference type="Gene3D" id="3.20.20.80">
    <property type="entry name" value="Glycosidases"/>
    <property type="match status" value="1"/>
</dbReference>
<reference evidence="3 4" key="1">
    <citation type="journal article" date="2016" name="Genome Announc.">
        <title>Draft Genome Sequence of Planomonospora sphaerica JCM9374, a Rare Actinomycete.</title>
        <authorList>
            <person name="Dohra H."/>
            <person name="Suzuki T."/>
            <person name="Inoue Y."/>
            <person name="Kodani S."/>
        </authorList>
    </citation>
    <scope>NUCLEOTIDE SEQUENCE [LARGE SCALE GENOMIC DNA]</scope>
    <source>
        <strain evidence="3 4">JCM 9374</strain>
    </source>
</reference>
<gene>
    <name evidence="3" type="ORF">PS9374_04195</name>
</gene>
<evidence type="ECO:0000313" key="3">
    <source>
        <dbReference type="EMBL" id="GAT68530.1"/>
    </source>
</evidence>
<feature type="region of interest" description="Disordered" evidence="1">
    <location>
        <begin position="1"/>
        <end position="50"/>
    </location>
</feature>
<name>A0A171DHM1_9ACTN</name>
<comment type="caution">
    <text evidence="3">The sequence shown here is derived from an EMBL/GenBank/DDBJ whole genome shotgun (WGS) entry which is preliminary data.</text>
</comment>
<evidence type="ECO:0000256" key="1">
    <source>
        <dbReference type="SAM" id="MobiDB-lite"/>
    </source>
</evidence>